<proteinExistence type="predicted"/>
<name>A0A3E2XP66_9FIRM</name>
<accession>A0A3E2XP66</accession>
<organism evidence="2 3">
    <name type="scientific">Coprococcus catus</name>
    <dbReference type="NCBI Taxonomy" id="116085"/>
    <lineage>
        <taxon>Bacteria</taxon>
        <taxon>Bacillati</taxon>
        <taxon>Bacillota</taxon>
        <taxon>Clostridia</taxon>
        <taxon>Lachnospirales</taxon>
        <taxon>Lachnospiraceae</taxon>
        <taxon>Coprococcus</taxon>
    </lineage>
</organism>
<evidence type="ECO:0000313" key="2">
    <source>
        <dbReference type="EMBL" id="RGC50316.1"/>
    </source>
</evidence>
<dbReference type="Proteomes" id="UP000261231">
    <property type="component" value="Unassembled WGS sequence"/>
</dbReference>
<evidence type="ECO:0000259" key="1">
    <source>
        <dbReference type="Pfam" id="PF04432"/>
    </source>
</evidence>
<dbReference type="InterPro" id="IPR007525">
    <property type="entry name" value="FrhB_FdhB_C"/>
</dbReference>
<dbReference type="PANTHER" id="PTHR43193:SF2">
    <property type="entry name" value="POLYFERREDOXIN PROTEIN FWDF"/>
    <property type="match status" value="1"/>
</dbReference>
<keyword evidence="3" id="KW-1185">Reference proteome</keyword>
<dbReference type="RefSeq" id="WP_117538901.1">
    <property type="nucleotide sequence ID" value="NZ_QVFD01000002.1"/>
</dbReference>
<dbReference type="EMBL" id="QVFD01000002">
    <property type="protein sequence ID" value="RGC50316.1"/>
    <property type="molecule type" value="Genomic_DNA"/>
</dbReference>
<gene>
    <name evidence="2" type="ORF">DW747_02805</name>
</gene>
<evidence type="ECO:0000313" key="3">
    <source>
        <dbReference type="Proteomes" id="UP000261231"/>
    </source>
</evidence>
<dbReference type="AlphaFoldDB" id="A0A3E2XP66"/>
<feature type="domain" description="Coenzyme F420 hydrogenase/dehydrogenase beta subunit C-terminal" evidence="1">
    <location>
        <begin position="96"/>
        <end position="252"/>
    </location>
</feature>
<dbReference type="Pfam" id="PF04432">
    <property type="entry name" value="FrhB_FdhB_C"/>
    <property type="match status" value="1"/>
</dbReference>
<comment type="caution">
    <text evidence="2">The sequence shown here is derived from an EMBL/GenBank/DDBJ whole genome shotgun (WGS) entry which is preliminary data.</text>
</comment>
<protein>
    <recommendedName>
        <fullName evidence="1">Coenzyme F420 hydrogenase/dehydrogenase beta subunit C-terminal domain-containing protein</fullName>
    </recommendedName>
</protein>
<sequence length="321" mass="37273">MVDLIDTIVYAGRLKDKAALMSSSSGGAFTALSDFFLKNGNAVVAAIYNYENHTAEFQMIFDEVQRDKAKGSKYMQSKPGDIYREAYRWLMENPEKELLFIGMGCQADGFRKFSEIKGIRDRVYIVDIICHGSPSPKLWREYAELIQKKDGKITYLTFKDKRNGWKSPTAYVKVNGAEKPIKDYVKVFYNRCALRPSCYECPYATTERKTDMTIGDFWHIEETIPDFYDPNGNSLFLIHTNRGEELFEKIQGDLDYRLSNTRQCWQANLEAPTKKSEQREEFWNDYQRKGIDFVMKKYGTVPMKTKIKNKLLRIIGGVRTK</sequence>
<dbReference type="OrthoDB" id="430408at2"/>
<dbReference type="InterPro" id="IPR052977">
    <property type="entry name" value="Polyferredoxin-like_ET"/>
</dbReference>
<reference evidence="2 3" key="1">
    <citation type="submission" date="2018-08" db="EMBL/GenBank/DDBJ databases">
        <title>A genome reference for cultivated species of the human gut microbiota.</title>
        <authorList>
            <person name="Zou Y."/>
            <person name="Xue W."/>
            <person name="Luo G."/>
        </authorList>
    </citation>
    <scope>NUCLEOTIDE SEQUENCE [LARGE SCALE GENOMIC DNA]</scope>
    <source>
        <strain evidence="2 3">AM28-39</strain>
    </source>
</reference>
<dbReference type="PANTHER" id="PTHR43193">
    <property type="match status" value="1"/>
</dbReference>